<dbReference type="GO" id="GO:0008104">
    <property type="term" value="P:intracellular protein localization"/>
    <property type="evidence" value="ECO:0007669"/>
    <property type="project" value="TreeGrafter"/>
</dbReference>
<feature type="domain" description="BEACH-type PH" evidence="2">
    <location>
        <begin position="1761"/>
        <end position="1817"/>
    </location>
</feature>
<feature type="compositionally biased region" description="Polar residues" evidence="1">
    <location>
        <begin position="112"/>
        <end position="126"/>
    </location>
</feature>
<dbReference type="Pfam" id="PF15787">
    <property type="entry name" value="DUF4704"/>
    <property type="match status" value="1"/>
</dbReference>
<dbReference type="Pfam" id="PF20425">
    <property type="entry name" value="Neurobeachin"/>
    <property type="match status" value="1"/>
</dbReference>
<dbReference type="InterPro" id="IPR046852">
    <property type="entry name" value="Neurobeachin_a-sol"/>
</dbReference>
<feature type="region of interest" description="Disordered" evidence="1">
    <location>
        <begin position="1372"/>
        <end position="1486"/>
    </location>
</feature>
<dbReference type="SUPFAM" id="SSF49899">
    <property type="entry name" value="Concanavalin A-like lectins/glucanases"/>
    <property type="match status" value="1"/>
</dbReference>
<feature type="compositionally biased region" description="Acidic residues" evidence="1">
    <location>
        <begin position="95"/>
        <end position="108"/>
    </location>
</feature>
<feature type="compositionally biased region" description="Basic and acidic residues" evidence="1">
    <location>
        <begin position="140"/>
        <end position="153"/>
    </location>
</feature>
<dbReference type="InterPro" id="IPR016024">
    <property type="entry name" value="ARM-type_fold"/>
</dbReference>
<feature type="compositionally biased region" description="Polar residues" evidence="1">
    <location>
        <begin position="1387"/>
        <end position="1416"/>
    </location>
</feature>
<dbReference type="Proteomes" id="UP000887575">
    <property type="component" value="Unassembled WGS sequence"/>
</dbReference>
<dbReference type="PANTHER" id="PTHR13743">
    <property type="entry name" value="BEIGE/BEACH-RELATED"/>
    <property type="match status" value="1"/>
</dbReference>
<dbReference type="PANTHER" id="PTHR13743:SF162">
    <property type="entry name" value="NEUROBEACHIN"/>
    <property type="match status" value="1"/>
</dbReference>
<dbReference type="InterPro" id="IPR031570">
    <property type="entry name" value="NBEA/BDCP_DUF4704"/>
</dbReference>
<feature type="compositionally biased region" description="Polar residues" evidence="1">
    <location>
        <begin position="1472"/>
        <end position="1483"/>
    </location>
</feature>
<dbReference type="GO" id="GO:0005829">
    <property type="term" value="C:cytosol"/>
    <property type="evidence" value="ECO:0007669"/>
    <property type="project" value="TreeGrafter"/>
</dbReference>
<evidence type="ECO:0000313" key="4">
    <source>
        <dbReference type="WBParaSite" id="MBELARI_LOCUS10453.1"/>
    </source>
</evidence>
<protein>
    <submittedName>
        <fullName evidence="4">BEACH-type PH domain-containing protein</fullName>
    </submittedName>
</protein>
<dbReference type="GO" id="GO:0019901">
    <property type="term" value="F:protein kinase binding"/>
    <property type="evidence" value="ECO:0007669"/>
    <property type="project" value="TreeGrafter"/>
</dbReference>
<evidence type="ECO:0000256" key="1">
    <source>
        <dbReference type="SAM" id="MobiDB-lite"/>
    </source>
</evidence>
<dbReference type="InterPro" id="IPR013320">
    <property type="entry name" value="ConA-like_dom_sf"/>
</dbReference>
<dbReference type="InterPro" id="IPR050865">
    <property type="entry name" value="BEACH_Domain"/>
</dbReference>
<accession>A0AAF3E966</accession>
<dbReference type="PROSITE" id="PS51783">
    <property type="entry name" value="PH_BEACH"/>
    <property type="match status" value="1"/>
</dbReference>
<sequence length="1817" mass="203665">MTSIEDGNKEADERPSSSLDPPTTSIRKEEEEKDENVVEEKKENTHKLAFRLPSDSPAKDILGDLELDRQTDQMDEVCLEGNHSTSSPNMKEENEHDDEEEEKEEEEIIGSTARSISELNLQQNISQTQETPQENEEEVTIDKEETKESERETTVTTTATTPIESPKSPQNESAEQKESIELTASATANPIPTINKPKTTILHNSEETTDETFNRLSEGIRDGSITHKHIIDSVFNVLVGGPFDLENRFIIEDSASISRMLSLLESCSEGLQAEMWSVFVAVVRKSNRNLEACSRVGLISKILNILPTCSAILSDLLVQLLGVLTSYSITVKETKYFLRSLQAINNAWPRNSLKLLQVMKEMPQRDGADVFFSFPGKANAGIIVPPLSKFPYQNGYTFSTWFRMDPLNSVTFEKEQPILYCFRTNKGAGYSAHFTGNCLVINAEKAKGKVQSKCIKAELTPRKWHHIAIAHNYSRWTKGEIKCYVDGQLVETIDMNWACTASEHFDRCSIGISPEGDTDSAFCGQMGAIYVFSEALSLQQVNSLFCLGPAYQSTFKHDAESHLPDGYKKHLFDGRLNASLLMAYCPKNCHGQLCLHSPSKTTASNFVQIPHAVMKGGVEVITTHSIDQSLQSVGGIQILLPLFSQLDLPYEDGSTVDIDVCGTLLSLISLLLSSSQTSQQQLFHSKGFLIIAHALQRAKSSHLTMSVVERVIGMAKFLLRCPAGVPLLKQLFDHILFNPRLWSTSDSNVQLHLYQYLASDFLANANFPQILRRVPTVVEMCHALKHYYYVVEPKAPSQYMVEARNSSFPSQHVVSIRSSILAFINRMIIMNAEESPDGQRDEEIHTLLNFVATVHEDDNLYDVLSLLTRLLADHPAIMIPALDRNRALGVLFKLLASPNQLIRIPALKMFGYFLQRSTFKRKQDSVAALNLFTLISERLLIHATYLSVATYNVLYEILVEQMTPSYSYAIHNPPNPETKFENPQMLKVIANLIQQSEESEETLVVKKAFLLDMINMCRDSRENRRTILQMSVWQDWLISLSYVYPNRDAEVEISELVFEMFCILLNHAIRFEYGGWRVWVDTLAIAHSKVSWEKFRLESTSPTPSDNSPPNNGGPSESSPSDRPSPIYRTPEFSWSKVHLRLLSDLLTSIETVVEDWKQHTTPLVDLVNASEQQVFVANTVHVISQLADSVIMACGGLLPLLASATSPNSELEIADSTAQELPIEAAADLLSRFVNLTDVFVFVSGVSFAELEQEKNMPSGGVLRQTLRLVATASVRHLLACRVASPGSMPFDLTSPKGLQIRKFVSGALSAQGKEGITDFGRLLQDVDLQRIKGIVYRDMVEENRQAQFLALAVIYLVSVLMVSRYRDILEPPTSPSPFFNSTTTEDTNQNESSKTPLSTNGHSTGENHVNNKQADSPDGSKNDSEDTENEKEEVDEEEKREENAGISSIRVTPGQINTEGPQYKADELNKLQSGGSSQRTQMEPGERRVYLTNNLQTALETTAPLLREIMADFRSFLQKTLLGTHGQEIMNDIKVMETLKNKSGSVIELVMLLCSQEWQTSLQKHAGLAFIELVNEGRLMAHATRDHVLRVSNEADFILNRLRAEDVNKHAQFESETAEQLLERREQEARCDHVIASSRRRDSLIASKLLDKMTTILRSPSGAWSSGKDNNELFWRLDVWEDDSRRRKRFVPNVAGTRHEEAAAHVEIEENEKGESPSKDEEARLRELSKSVAPSRPQPLELVDESDIDKWAAEVDPPPPNESTSYSTPAKLIAPGLLVPGTLSITANDLYFDADEEDPLFKQQDLRQVWPMNSL</sequence>
<feature type="region of interest" description="Disordered" evidence="1">
    <location>
        <begin position="1098"/>
        <end position="1125"/>
    </location>
</feature>
<feature type="region of interest" description="Disordered" evidence="1">
    <location>
        <begin position="1"/>
        <end position="179"/>
    </location>
</feature>
<reference evidence="4" key="1">
    <citation type="submission" date="2024-02" db="UniProtKB">
        <authorList>
            <consortium name="WormBaseParasite"/>
        </authorList>
    </citation>
    <scope>IDENTIFICATION</scope>
</reference>
<evidence type="ECO:0000313" key="3">
    <source>
        <dbReference type="Proteomes" id="UP000887575"/>
    </source>
</evidence>
<name>A0AAF3E966_9BILA</name>
<feature type="compositionally biased region" description="Low complexity" evidence="1">
    <location>
        <begin position="154"/>
        <end position="164"/>
    </location>
</feature>
<feature type="compositionally biased region" description="Basic and acidic residues" evidence="1">
    <location>
        <begin position="1"/>
        <end position="15"/>
    </location>
</feature>
<dbReference type="WBParaSite" id="MBELARI_LOCUS10453.1">
    <property type="protein sequence ID" value="MBELARI_LOCUS10453.1"/>
    <property type="gene ID" value="MBELARI_LOCUS10453"/>
</dbReference>
<feature type="compositionally biased region" description="Basic and acidic residues" evidence="1">
    <location>
        <begin position="26"/>
        <end position="46"/>
    </location>
</feature>
<dbReference type="Gene3D" id="2.60.120.200">
    <property type="match status" value="1"/>
</dbReference>
<proteinExistence type="predicted"/>
<dbReference type="InterPro" id="IPR010508">
    <property type="entry name" value="NBEA-like_DUF1088"/>
</dbReference>
<feature type="compositionally biased region" description="Acidic residues" evidence="1">
    <location>
        <begin position="1427"/>
        <end position="1441"/>
    </location>
</feature>
<feature type="compositionally biased region" description="Polar residues" evidence="1">
    <location>
        <begin position="1447"/>
        <end position="1462"/>
    </location>
</feature>
<dbReference type="InterPro" id="IPR023362">
    <property type="entry name" value="PH-BEACH_dom"/>
</dbReference>
<feature type="region of interest" description="Disordered" evidence="1">
    <location>
        <begin position="1730"/>
        <end position="1749"/>
    </location>
</feature>
<feature type="compositionally biased region" description="Basic and acidic residues" evidence="1">
    <location>
        <begin position="57"/>
        <end position="72"/>
    </location>
</feature>
<dbReference type="SUPFAM" id="SSF48371">
    <property type="entry name" value="ARM repeat"/>
    <property type="match status" value="1"/>
</dbReference>
<keyword evidence="3" id="KW-1185">Reference proteome</keyword>
<dbReference type="GO" id="GO:0016020">
    <property type="term" value="C:membrane"/>
    <property type="evidence" value="ECO:0007669"/>
    <property type="project" value="TreeGrafter"/>
</dbReference>
<dbReference type="Pfam" id="PF13385">
    <property type="entry name" value="Laminin_G_3"/>
    <property type="match status" value="1"/>
</dbReference>
<feature type="compositionally biased region" description="Polar residues" evidence="1">
    <location>
        <begin position="16"/>
        <end position="25"/>
    </location>
</feature>
<evidence type="ECO:0000259" key="2">
    <source>
        <dbReference type="PROSITE" id="PS51783"/>
    </source>
</evidence>
<dbReference type="Pfam" id="PF06469">
    <property type="entry name" value="DUF1088"/>
    <property type="match status" value="1"/>
</dbReference>
<organism evidence="3 4">
    <name type="scientific">Mesorhabditis belari</name>
    <dbReference type="NCBI Taxonomy" id="2138241"/>
    <lineage>
        <taxon>Eukaryota</taxon>
        <taxon>Metazoa</taxon>
        <taxon>Ecdysozoa</taxon>
        <taxon>Nematoda</taxon>
        <taxon>Chromadorea</taxon>
        <taxon>Rhabditida</taxon>
        <taxon>Rhabditina</taxon>
        <taxon>Rhabditomorpha</taxon>
        <taxon>Rhabditoidea</taxon>
        <taxon>Rhabditidae</taxon>
        <taxon>Mesorhabditinae</taxon>
        <taxon>Mesorhabditis</taxon>
    </lineage>
</organism>